<protein>
    <recommendedName>
        <fullName evidence="5">RdlA protein</fullName>
    </recommendedName>
</protein>
<feature type="chain" id="PRO_5037459453" description="RdlA protein" evidence="2">
    <location>
        <begin position="29"/>
        <end position="125"/>
    </location>
</feature>
<dbReference type="AlphaFoldDB" id="A0A918PRF8"/>
<dbReference type="InterPro" id="IPR047736">
    <property type="entry name" value="RdlA/B-like"/>
</dbReference>
<reference evidence="3" key="2">
    <citation type="submission" date="2020-09" db="EMBL/GenBank/DDBJ databases">
        <authorList>
            <person name="Sun Q."/>
            <person name="Ohkuma M."/>
        </authorList>
    </citation>
    <scope>NUCLEOTIDE SEQUENCE</scope>
    <source>
        <strain evidence="3">JCM 4815</strain>
    </source>
</reference>
<evidence type="ECO:0000256" key="2">
    <source>
        <dbReference type="SAM" id="SignalP"/>
    </source>
</evidence>
<organism evidence="3 4">
    <name type="scientific">Streptomyces poonensis</name>
    <dbReference type="NCBI Taxonomy" id="68255"/>
    <lineage>
        <taxon>Bacteria</taxon>
        <taxon>Bacillati</taxon>
        <taxon>Actinomycetota</taxon>
        <taxon>Actinomycetes</taxon>
        <taxon>Kitasatosporales</taxon>
        <taxon>Streptomycetaceae</taxon>
        <taxon>Streptomyces</taxon>
    </lineage>
</organism>
<feature type="signal peptide" evidence="2">
    <location>
        <begin position="1"/>
        <end position="28"/>
    </location>
</feature>
<dbReference type="RefSeq" id="WP_189861797.1">
    <property type="nucleotide sequence ID" value="NZ_BMVW01000008.1"/>
</dbReference>
<sequence>MLKKAMVAAAAAASVIGMSVAAAPQALAISDDSGPASASGNGAATSFGNSVTKGEMSPQLSLIQGTLNKPCVGLQDIGVLIQDIPIISTDDDMQCTENTTSAHRDAALSEVLADLDILSSSHEND</sequence>
<evidence type="ECO:0000313" key="4">
    <source>
        <dbReference type="Proteomes" id="UP000622166"/>
    </source>
</evidence>
<dbReference type="Proteomes" id="UP000622166">
    <property type="component" value="Unassembled WGS sequence"/>
</dbReference>
<dbReference type="Pfam" id="PF25848">
    <property type="entry name" value="Rodlin"/>
    <property type="match status" value="1"/>
</dbReference>
<proteinExistence type="predicted"/>
<accession>A0A918PRF8</accession>
<keyword evidence="4" id="KW-1185">Reference proteome</keyword>
<name>A0A918PRF8_9ACTN</name>
<reference evidence="3" key="1">
    <citation type="journal article" date="2014" name="Int. J. Syst. Evol. Microbiol.">
        <title>Complete genome sequence of Corynebacterium casei LMG S-19264T (=DSM 44701T), isolated from a smear-ripened cheese.</title>
        <authorList>
            <consortium name="US DOE Joint Genome Institute (JGI-PGF)"/>
            <person name="Walter F."/>
            <person name="Albersmeier A."/>
            <person name="Kalinowski J."/>
            <person name="Ruckert C."/>
        </authorList>
    </citation>
    <scope>NUCLEOTIDE SEQUENCE</scope>
    <source>
        <strain evidence="3">JCM 4815</strain>
    </source>
</reference>
<gene>
    <name evidence="3" type="ORF">GCM10010365_42220</name>
</gene>
<keyword evidence="2" id="KW-0732">Signal</keyword>
<evidence type="ECO:0000256" key="1">
    <source>
        <dbReference type="SAM" id="MobiDB-lite"/>
    </source>
</evidence>
<dbReference type="EMBL" id="BMVW01000008">
    <property type="protein sequence ID" value="GGZ17778.1"/>
    <property type="molecule type" value="Genomic_DNA"/>
</dbReference>
<feature type="compositionally biased region" description="Low complexity" evidence="1">
    <location>
        <begin position="31"/>
        <end position="50"/>
    </location>
</feature>
<feature type="region of interest" description="Disordered" evidence="1">
    <location>
        <begin position="31"/>
        <end position="54"/>
    </location>
</feature>
<comment type="caution">
    <text evidence="3">The sequence shown here is derived from an EMBL/GenBank/DDBJ whole genome shotgun (WGS) entry which is preliminary data.</text>
</comment>
<evidence type="ECO:0000313" key="3">
    <source>
        <dbReference type="EMBL" id="GGZ17778.1"/>
    </source>
</evidence>
<dbReference type="NCBIfam" id="NF041022">
    <property type="entry name" value="rodlin_AB"/>
    <property type="match status" value="1"/>
</dbReference>
<evidence type="ECO:0008006" key="5">
    <source>
        <dbReference type="Google" id="ProtNLM"/>
    </source>
</evidence>